<dbReference type="EMBL" id="DS268812">
    <property type="protein sequence ID" value="EFP02482.1"/>
    <property type="molecule type" value="Genomic_DNA"/>
</dbReference>
<proteinExistence type="predicted"/>
<keyword evidence="2" id="KW-1185">Reference proteome</keyword>
<protein>
    <submittedName>
        <fullName evidence="1">Uncharacterized protein</fullName>
    </submittedName>
</protein>
<gene>
    <name evidence="1" type="ORF">CRE_26835</name>
</gene>
<name>E3NKK8_CAERE</name>
<reference evidence="1" key="1">
    <citation type="submission" date="2007-07" db="EMBL/GenBank/DDBJ databases">
        <title>PCAP assembly of the Caenorhabditis remanei genome.</title>
        <authorList>
            <consortium name="The Caenorhabditis remanei Sequencing Consortium"/>
            <person name="Wilson R.K."/>
        </authorList>
    </citation>
    <scope>NUCLEOTIDE SEQUENCE [LARGE SCALE GENOMIC DNA]</scope>
    <source>
        <strain evidence="1">PB4641</strain>
    </source>
</reference>
<dbReference type="HOGENOM" id="CLU_1305889_0_0_1"/>
<evidence type="ECO:0000313" key="2">
    <source>
        <dbReference type="Proteomes" id="UP000008281"/>
    </source>
</evidence>
<dbReference type="AlphaFoldDB" id="E3NKK8"/>
<evidence type="ECO:0000313" key="1">
    <source>
        <dbReference type="EMBL" id="EFP02482.1"/>
    </source>
</evidence>
<organism evidence="2">
    <name type="scientific">Caenorhabditis remanei</name>
    <name type="common">Caenorhabditis vulgaris</name>
    <dbReference type="NCBI Taxonomy" id="31234"/>
    <lineage>
        <taxon>Eukaryota</taxon>
        <taxon>Metazoa</taxon>
        <taxon>Ecdysozoa</taxon>
        <taxon>Nematoda</taxon>
        <taxon>Chromadorea</taxon>
        <taxon>Rhabditida</taxon>
        <taxon>Rhabditina</taxon>
        <taxon>Rhabditomorpha</taxon>
        <taxon>Rhabditoidea</taxon>
        <taxon>Rhabditidae</taxon>
        <taxon>Peloderinae</taxon>
        <taxon>Caenorhabditis</taxon>
    </lineage>
</organism>
<dbReference type="Proteomes" id="UP000008281">
    <property type="component" value="Unassembled WGS sequence"/>
</dbReference>
<sequence>MMQNNDNKLPADRIYSVEELLFGPDPWEEGQDKHVVPPVDEALAAVLLGALDRDKDDVQVEKPSVPAPTNRIVDKQGNEITLQRVQQLLEDGNTCEFEELIAAVKEKAGPDDLPAQILAMCCEKLIIMYEEIHEVFAEKEATMEADLADLLDLTSTLTLRQEHLKEAQANHHLVKISGPSKLPAHAKRGCLICQQEHSATSCTSFPSVSSV</sequence>
<accession>E3NKK8</accession>